<protein>
    <submittedName>
        <fullName evidence="1">Uncharacterized protein</fullName>
    </submittedName>
</protein>
<gene>
    <name evidence="1" type="ORF">EZS28_019703</name>
</gene>
<evidence type="ECO:0000313" key="1">
    <source>
        <dbReference type="EMBL" id="KAA6384772.1"/>
    </source>
</evidence>
<organism evidence="1 2">
    <name type="scientific">Streblomastix strix</name>
    <dbReference type="NCBI Taxonomy" id="222440"/>
    <lineage>
        <taxon>Eukaryota</taxon>
        <taxon>Metamonada</taxon>
        <taxon>Preaxostyla</taxon>
        <taxon>Oxymonadida</taxon>
        <taxon>Streblomastigidae</taxon>
        <taxon>Streblomastix</taxon>
    </lineage>
</organism>
<dbReference type="EMBL" id="SNRW01005589">
    <property type="protein sequence ID" value="KAA6384772.1"/>
    <property type="molecule type" value="Genomic_DNA"/>
</dbReference>
<comment type="caution">
    <text evidence="1">The sequence shown here is derived from an EMBL/GenBank/DDBJ whole genome shotgun (WGS) entry which is preliminary data.</text>
</comment>
<reference evidence="1 2" key="1">
    <citation type="submission" date="2019-03" db="EMBL/GenBank/DDBJ databases">
        <title>Single cell metagenomics reveals metabolic interactions within the superorganism composed of flagellate Streblomastix strix and complex community of Bacteroidetes bacteria on its surface.</title>
        <authorList>
            <person name="Treitli S.C."/>
            <person name="Kolisko M."/>
            <person name="Husnik F."/>
            <person name="Keeling P."/>
            <person name="Hampl V."/>
        </authorList>
    </citation>
    <scope>NUCLEOTIDE SEQUENCE [LARGE SCALE GENOMIC DNA]</scope>
    <source>
        <strain evidence="1">ST1C</strain>
    </source>
</reference>
<proteinExistence type="predicted"/>
<name>A0A5J4VQ88_9EUKA</name>
<dbReference type="Proteomes" id="UP000324800">
    <property type="component" value="Unassembled WGS sequence"/>
</dbReference>
<accession>A0A5J4VQ88</accession>
<evidence type="ECO:0000313" key="2">
    <source>
        <dbReference type="Proteomes" id="UP000324800"/>
    </source>
</evidence>
<sequence>MWSNPLSFEECRKIRKNARQQKWARSEEDLNGDKFPETLHNLLLNEFTNGRIDNVVIRADSVFIACQRSLPLINVRPFLQTFLTNKAHTFSTGLRSGLSTCQSKNFTPSSSNSFTTSLRLCTLALSRQYRYKSP</sequence>
<dbReference type="AlphaFoldDB" id="A0A5J4VQ88"/>